<accession>A0A0D2K026</accession>
<dbReference type="Pfam" id="PF20237">
    <property type="entry name" value="DUF6594"/>
    <property type="match status" value="1"/>
</dbReference>
<dbReference type="RefSeq" id="XP_016630357.1">
    <property type="nucleotide sequence ID" value="XM_016778509.1"/>
</dbReference>
<dbReference type="InterPro" id="IPR046529">
    <property type="entry name" value="DUF6594"/>
</dbReference>
<evidence type="ECO:0000313" key="4">
    <source>
        <dbReference type="Proteomes" id="UP000053411"/>
    </source>
</evidence>
<reference evidence="3 4" key="1">
    <citation type="submission" date="2015-01" db="EMBL/GenBank/DDBJ databases">
        <title>The Genome Sequence of Fonsecaea multimorphosa CBS 102226.</title>
        <authorList>
            <consortium name="The Broad Institute Genomics Platform"/>
            <person name="Cuomo C."/>
            <person name="de Hoog S."/>
            <person name="Gorbushina A."/>
            <person name="Stielow B."/>
            <person name="Teixiera M."/>
            <person name="Abouelleil A."/>
            <person name="Chapman S.B."/>
            <person name="Priest M."/>
            <person name="Young S.K."/>
            <person name="Wortman J."/>
            <person name="Nusbaum C."/>
            <person name="Birren B."/>
        </authorList>
    </citation>
    <scope>NUCLEOTIDE SEQUENCE [LARGE SCALE GENOMIC DNA]</scope>
    <source>
        <strain evidence="3 4">CBS 102226</strain>
    </source>
</reference>
<feature type="transmembrane region" description="Helical" evidence="1">
    <location>
        <begin position="217"/>
        <end position="236"/>
    </location>
</feature>
<evidence type="ECO:0000313" key="3">
    <source>
        <dbReference type="EMBL" id="KIX96234.1"/>
    </source>
</evidence>
<feature type="domain" description="DUF6594" evidence="2">
    <location>
        <begin position="1"/>
        <end position="255"/>
    </location>
</feature>
<keyword evidence="1" id="KW-0812">Transmembrane</keyword>
<dbReference type="GeneID" id="27713758"/>
<dbReference type="VEuPathDB" id="FungiDB:Z520_08012"/>
<gene>
    <name evidence="3" type="ORF">Z520_08012</name>
</gene>
<feature type="transmembrane region" description="Helical" evidence="1">
    <location>
        <begin position="243"/>
        <end position="262"/>
    </location>
</feature>
<name>A0A0D2K026_9EURO</name>
<dbReference type="OrthoDB" id="3533814at2759"/>
<keyword evidence="1" id="KW-1133">Transmembrane helix</keyword>
<dbReference type="STRING" id="1442371.A0A0D2K026"/>
<dbReference type="EMBL" id="KN848078">
    <property type="protein sequence ID" value="KIX96234.1"/>
    <property type="molecule type" value="Genomic_DNA"/>
</dbReference>
<dbReference type="PANTHER" id="PTHR34502">
    <property type="entry name" value="DUF6594 DOMAIN-CONTAINING PROTEIN-RELATED"/>
    <property type="match status" value="1"/>
</dbReference>
<evidence type="ECO:0000256" key="1">
    <source>
        <dbReference type="SAM" id="Phobius"/>
    </source>
</evidence>
<organism evidence="3 4">
    <name type="scientific">Fonsecaea multimorphosa CBS 102226</name>
    <dbReference type="NCBI Taxonomy" id="1442371"/>
    <lineage>
        <taxon>Eukaryota</taxon>
        <taxon>Fungi</taxon>
        <taxon>Dikarya</taxon>
        <taxon>Ascomycota</taxon>
        <taxon>Pezizomycotina</taxon>
        <taxon>Eurotiomycetes</taxon>
        <taxon>Chaetothyriomycetidae</taxon>
        <taxon>Chaetothyriales</taxon>
        <taxon>Herpotrichiellaceae</taxon>
        <taxon>Fonsecaea</taxon>
    </lineage>
</organism>
<sequence length="266" mass="29273">MTRDNGLAIFRRFDFANVISLLSLQAEVQELQAAYQDQCRRDKAEGKALSFSFKNIREDSGNDQYKRLELLRQALTRYISRLDALGPADNSQLDALRGWLQDPKGGAHGPKGRTFLQKSEARLWEQEEGSTFISVGPTQGEKDIFTKVISWILLSVVHKYLGFWRIAGRPIDAEAGMYSYSDSQLLRTGTLVATVLSSTIPVLSIFVLFIVKNTYGRIGIAAGFTAVFSAVLAAFSSARRVEIFAATATFAAVEVVFIGSALNTGS</sequence>
<protein>
    <recommendedName>
        <fullName evidence="2">DUF6594 domain-containing protein</fullName>
    </recommendedName>
</protein>
<proteinExistence type="predicted"/>
<dbReference type="Proteomes" id="UP000053411">
    <property type="component" value="Unassembled WGS sequence"/>
</dbReference>
<keyword evidence="4" id="KW-1185">Reference proteome</keyword>
<feature type="transmembrane region" description="Helical" evidence="1">
    <location>
        <begin position="188"/>
        <end position="211"/>
    </location>
</feature>
<evidence type="ECO:0000259" key="2">
    <source>
        <dbReference type="Pfam" id="PF20237"/>
    </source>
</evidence>
<dbReference type="PANTHER" id="PTHR34502:SF5">
    <property type="entry name" value="DUF6594 DOMAIN-CONTAINING PROTEIN"/>
    <property type="match status" value="1"/>
</dbReference>
<keyword evidence="1" id="KW-0472">Membrane</keyword>
<dbReference type="AlphaFoldDB" id="A0A0D2K026"/>